<gene>
    <name evidence="2" type="ORF">ADL15_02705</name>
</gene>
<keyword evidence="1" id="KW-0472">Membrane</keyword>
<evidence type="ECO:0000313" key="2">
    <source>
        <dbReference type="EMBL" id="KUL42003.1"/>
    </source>
</evidence>
<dbReference type="EMBL" id="LLZH01000007">
    <property type="protein sequence ID" value="KUL42003.1"/>
    <property type="molecule type" value="Genomic_DNA"/>
</dbReference>
<sequence>MFINPIDDLGSPLLWLLSRHTVVEEQPHGIGAFTADLLGTYNPAHDYEPWKQQNLDKAVGEYLRRANERLIAGKVFTADYLTTSPFQARLLARKGALPNKPIHSAVWADIPILPGANPAVLARAVTEEEAVEDLRQKVRNALRSARDLGTGADALTGLGEELAHASRQLQRTVRTERRWKVIAPTIAGLGTIALGAAGTVPAIAGGILSAAAGLLPYFADIAGRRRNAAYLFYLANRTSRPKK</sequence>
<proteinExistence type="predicted"/>
<keyword evidence="1" id="KW-0812">Transmembrane</keyword>
<accession>A0A0X3VB20</accession>
<protein>
    <submittedName>
        <fullName evidence="2">Uncharacterized protein</fullName>
    </submittedName>
</protein>
<keyword evidence="1" id="KW-1133">Transmembrane helix</keyword>
<keyword evidence="3" id="KW-1185">Reference proteome</keyword>
<evidence type="ECO:0000256" key="1">
    <source>
        <dbReference type="SAM" id="Phobius"/>
    </source>
</evidence>
<dbReference type="AlphaFoldDB" id="A0A0X3VB20"/>
<dbReference type="Proteomes" id="UP000053244">
    <property type="component" value="Unassembled WGS sequence"/>
</dbReference>
<reference evidence="2 3" key="1">
    <citation type="submission" date="2015-10" db="EMBL/GenBank/DDBJ databases">
        <authorList>
            <person name="Gilbert D.G."/>
        </authorList>
    </citation>
    <scope>NUCLEOTIDE SEQUENCE [LARGE SCALE GENOMIC DNA]</scope>
    <source>
        <strain evidence="2 3">NRRL B-16712</strain>
    </source>
</reference>
<evidence type="ECO:0000313" key="3">
    <source>
        <dbReference type="Proteomes" id="UP000053244"/>
    </source>
</evidence>
<feature type="transmembrane region" description="Helical" evidence="1">
    <location>
        <begin position="202"/>
        <end position="219"/>
    </location>
</feature>
<organism evidence="2 3">
    <name type="scientific">Actinoplanes awajinensis subsp. mycoplanecinus</name>
    <dbReference type="NCBI Taxonomy" id="135947"/>
    <lineage>
        <taxon>Bacteria</taxon>
        <taxon>Bacillati</taxon>
        <taxon>Actinomycetota</taxon>
        <taxon>Actinomycetes</taxon>
        <taxon>Micromonosporales</taxon>
        <taxon>Micromonosporaceae</taxon>
        <taxon>Actinoplanes</taxon>
    </lineage>
</organism>
<name>A0A0X3VB20_9ACTN</name>
<comment type="caution">
    <text evidence="2">The sequence shown here is derived from an EMBL/GenBank/DDBJ whole genome shotgun (WGS) entry which is preliminary data.</text>
</comment>